<evidence type="ECO:0000313" key="6">
    <source>
        <dbReference type="EMBL" id="QST71768.1"/>
    </source>
</evidence>
<dbReference type="Gene3D" id="3.40.50.300">
    <property type="entry name" value="P-loop containing nucleotide triphosphate hydrolases"/>
    <property type="match status" value="1"/>
</dbReference>
<evidence type="ECO:0000259" key="3">
    <source>
        <dbReference type="Pfam" id="PF05707"/>
    </source>
</evidence>
<dbReference type="RefSeq" id="WP_001687537.1">
    <property type="nucleotide sequence ID" value="NZ_CP070292.1"/>
</dbReference>
<protein>
    <submittedName>
        <fullName evidence="6">Zonular occludens toxin family protein</fullName>
    </submittedName>
</protein>
<organism evidence="6 7">
    <name type="scientific">Escherichia albertii</name>
    <dbReference type="NCBI Taxonomy" id="208962"/>
    <lineage>
        <taxon>Bacteria</taxon>
        <taxon>Pseudomonadati</taxon>
        <taxon>Pseudomonadota</taxon>
        <taxon>Gammaproteobacteria</taxon>
        <taxon>Enterobacterales</taxon>
        <taxon>Enterobacteriaceae</taxon>
        <taxon>Escherichia</taxon>
    </lineage>
</organism>
<dbReference type="Proteomes" id="UP000663211">
    <property type="component" value="Chromosome"/>
</dbReference>
<keyword evidence="2" id="KW-0472">Membrane</keyword>
<dbReference type="EMBL" id="CP070296">
    <property type="protein sequence ID" value="QST71748.1"/>
    <property type="molecule type" value="Genomic_DNA"/>
</dbReference>
<evidence type="ECO:0000256" key="2">
    <source>
        <dbReference type="SAM" id="Phobius"/>
    </source>
</evidence>
<dbReference type="EMBL" id="CP070296">
    <property type="protein sequence ID" value="QST71758.1"/>
    <property type="molecule type" value="Genomic_DNA"/>
</dbReference>
<dbReference type="EMBL" id="CP070296">
    <property type="protein sequence ID" value="QST71768.1"/>
    <property type="molecule type" value="Genomic_DNA"/>
</dbReference>
<gene>
    <name evidence="4" type="ORF">JRC44_12435</name>
    <name evidence="5" type="ORF">JRC44_12500</name>
    <name evidence="6" type="ORF">JRC44_12565</name>
</gene>
<feature type="transmembrane region" description="Helical" evidence="2">
    <location>
        <begin position="278"/>
        <end position="296"/>
    </location>
</feature>
<evidence type="ECO:0000313" key="5">
    <source>
        <dbReference type="EMBL" id="QST71758.1"/>
    </source>
</evidence>
<feature type="compositionally biased region" description="Low complexity" evidence="1">
    <location>
        <begin position="392"/>
        <end position="418"/>
    </location>
</feature>
<sequence length="418" mass="46957">MAVYWVTGKMRNGKGLFCSMVAKQFYRRGHRIAANYPLDTEKMDPASSHPVTVLPARPRPEDFWALGRGCDENEKERFGALFLDEVGTWLNGTSSGREYLEYYKWFVQSGKLGWDVYIQVQDESAVDSKIFKSTGELIVRCRRLDRIRVPVVSDILELCMPDKFGDTGSRKGLLPHLISAKIYIGVPRANSRPNESRVFYAPSFYGIHPTNMVFDDGMELLGTGEHQRVCDMRAMYSLLPGRTLRQFRRLRERQEKGDLQTFTAEERKEQQQARRKKLLSVVVGGLFFWFWGRLVLDFFSGTPDEPAATVMQAPPQVITTEKAPPVPQVASPAELPLSRVWRLSGHMRDGNGQGVFILRSNSNVTRLVRSELPYEGLLTVLELDGEHITFHSGSGSEPSPSRSSGSGAGGMSVSLTTP</sequence>
<evidence type="ECO:0000256" key="1">
    <source>
        <dbReference type="SAM" id="MobiDB-lite"/>
    </source>
</evidence>
<evidence type="ECO:0000313" key="7">
    <source>
        <dbReference type="Proteomes" id="UP000663211"/>
    </source>
</evidence>
<proteinExistence type="predicted"/>
<dbReference type="InterPro" id="IPR008900">
    <property type="entry name" value="Zot_N"/>
</dbReference>
<keyword evidence="2" id="KW-1133">Transmembrane helix</keyword>
<name>A0ABD7E4D2_ESCAL</name>
<accession>A0ABD7E4D2</accession>
<dbReference type="InterPro" id="IPR027417">
    <property type="entry name" value="P-loop_NTPase"/>
</dbReference>
<feature type="domain" description="Zona occludens toxin N-terminal" evidence="3">
    <location>
        <begin position="2"/>
        <end position="148"/>
    </location>
</feature>
<keyword evidence="2" id="KW-0812">Transmembrane</keyword>
<reference evidence="6 7" key="1">
    <citation type="submission" date="2021-03" db="EMBL/GenBank/DDBJ databases">
        <title>Comparative genomics of Chinese and international isolates of Escherichia albertii: population structure and evolution of virulence and antimicrobial resistance.</title>
        <authorList>
            <person name="Wang H."/>
            <person name="Xiong Y."/>
            <person name="Luo L."/>
        </authorList>
    </citation>
    <scope>NUCLEOTIDE SEQUENCE [LARGE SCALE GENOMIC DNA]</scope>
    <source>
        <strain evidence="6 7">Sample 165</strain>
    </source>
</reference>
<feature type="region of interest" description="Disordered" evidence="1">
    <location>
        <begin position="389"/>
        <end position="418"/>
    </location>
</feature>
<evidence type="ECO:0000313" key="4">
    <source>
        <dbReference type="EMBL" id="QST71748.1"/>
    </source>
</evidence>
<dbReference type="AlphaFoldDB" id="A0ABD7E4D2"/>
<dbReference type="Pfam" id="PF05707">
    <property type="entry name" value="Zot"/>
    <property type="match status" value="1"/>
</dbReference>